<evidence type="ECO:0008006" key="3">
    <source>
        <dbReference type="Google" id="ProtNLM"/>
    </source>
</evidence>
<dbReference type="PANTHER" id="PTHR36617:SF17">
    <property type="entry name" value="OS01G0114800 PROTEIN"/>
    <property type="match status" value="1"/>
</dbReference>
<dbReference type="OrthoDB" id="1435349at2759"/>
<dbReference type="EMBL" id="LWDX02074455">
    <property type="protein sequence ID" value="OEL13137.1"/>
    <property type="molecule type" value="Genomic_DNA"/>
</dbReference>
<organism evidence="1 2">
    <name type="scientific">Dichanthelium oligosanthes</name>
    <dbReference type="NCBI Taxonomy" id="888268"/>
    <lineage>
        <taxon>Eukaryota</taxon>
        <taxon>Viridiplantae</taxon>
        <taxon>Streptophyta</taxon>
        <taxon>Embryophyta</taxon>
        <taxon>Tracheophyta</taxon>
        <taxon>Spermatophyta</taxon>
        <taxon>Magnoliopsida</taxon>
        <taxon>Liliopsida</taxon>
        <taxon>Poales</taxon>
        <taxon>Poaceae</taxon>
        <taxon>PACMAD clade</taxon>
        <taxon>Panicoideae</taxon>
        <taxon>Panicodae</taxon>
        <taxon>Paniceae</taxon>
        <taxon>Dichantheliinae</taxon>
        <taxon>Dichanthelium</taxon>
    </lineage>
</organism>
<accession>A0A1E5UJW0</accession>
<reference evidence="1 2" key="1">
    <citation type="submission" date="2016-09" db="EMBL/GenBank/DDBJ databases">
        <title>The draft genome of Dichanthelium oligosanthes: A C3 panicoid grass species.</title>
        <authorList>
            <person name="Studer A.J."/>
            <person name="Schnable J.C."/>
            <person name="Brutnell T.P."/>
        </authorList>
    </citation>
    <scope>NUCLEOTIDE SEQUENCE [LARGE SCALE GENOMIC DNA]</scope>
    <source>
        <strain evidence="2">cv. Kellogg 1175</strain>
        <tissue evidence="1">Leaf</tissue>
    </source>
</reference>
<keyword evidence="2" id="KW-1185">Reference proteome</keyword>
<dbReference type="PANTHER" id="PTHR36617">
    <property type="entry name" value="PROTEIN, PUTATIVE-RELATED"/>
    <property type="match status" value="1"/>
</dbReference>
<proteinExistence type="predicted"/>
<dbReference type="Proteomes" id="UP000095767">
    <property type="component" value="Unassembled WGS sequence"/>
</dbReference>
<comment type="caution">
    <text evidence="1">The sequence shown here is derived from an EMBL/GenBank/DDBJ whole genome shotgun (WGS) entry which is preliminary data.</text>
</comment>
<sequence>MDLKLLGRALRLRWLWLDKLHWSQNRPVLPTQADPVTQAFFNASFTCQVGDGTSTLFWIDPWLDGRCFASTFSELVDVVPTRRRNSSTIASALQDQDRIVWKWCPSGQYSCSFAYQAFFLGQSALLGAKELWKVKAPNEFRLFSG</sequence>
<dbReference type="AlphaFoldDB" id="A0A1E5UJW0"/>
<evidence type="ECO:0000313" key="1">
    <source>
        <dbReference type="EMBL" id="OEL13137.1"/>
    </source>
</evidence>
<protein>
    <recommendedName>
        <fullName evidence="3">Reverse transcriptase zinc-binding domain-containing protein</fullName>
    </recommendedName>
</protein>
<name>A0A1E5UJW0_9POAL</name>
<gene>
    <name evidence="1" type="ORF">BAE44_0025844</name>
</gene>
<evidence type="ECO:0000313" key="2">
    <source>
        <dbReference type="Proteomes" id="UP000095767"/>
    </source>
</evidence>